<evidence type="ECO:0000256" key="1">
    <source>
        <dbReference type="SAM" id="MobiDB-lite"/>
    </source>
</evidence>
<evidence type="ECO:0000313" key="3">
    <source>
        <dbReference type="Proteomes" id="UP000728032"/>
    </source>
</evidence>
<protein>
    <submittedName>
        <fullName evidence="2">Uncharacterized protein</fullName>
    </submittedName>
</protein>
<gene>
    <name evidence="2" type="ORF">ONB1V03_LOCUS17406</name>
</gene>
<proteinExistence type="predicted"/>
<dbReference type="Proteomes" id="UP000728032">
    <property type="component" value="Unassembled WGS sequence"/>
</dbReference>
<accession>A0A7R9MIL5</accession>
<organism evidence="2">
    <name type="scientific">Oppiella nova</name>
    <dbReference type="NCBI Taxonomy" id="334625"/>
    <lineage>
        <taxon>Eukaryota</taxon>
        <taxon>Metazoa</taxon>
        <taxon>Ecdysozoa</taxon>
        <taxon>Arthropoda</taxon>
        <taxon>Chelicerata</taxon>
        <taxon>Arachnida</taxon>
        <taxon>Acari</taxon>
        <taxon>Acariformes</taxon>
        <taxon>Sarcoptiformes</taxon>
        <taxon>Oribatida</taxon>
        <taxon>Brachypylina</taxon>
        <taxon>Oppioidea</taxon>
        <taxon>Oppiidae</taxon>
        <taxon>Oppiella</taxon>
    </lineage>
</organism>
<dbReference type="EMBL" id="CAJPVJ010021459">
    <property type="protein sequence ID" value="CAG2177979.1"/>
    <property type="molecule type" value="Genomic_DNA"/>
</dbReference>
<sequence>MMFYHNSSNQLNDGLVRHLNGWSQVVPISMPWAANTVTSTTTTATPISNPHMMATAEGVNYQPNVMHFTANTSETPINPSLVPYNLQPTVDTLPPKDCPLDVLCPDPCTSQTATRWELLHNMTTNESRRPSHQHLKRRNDSSDEEYDEDGLRRPVKQYISEEKVSAIF</sequence>
<reference evidence="2" key="1">
    <citation type="submission" date="2020-11" db="EMBL/GenBank/DDBJ databases">
        <authorList>
            <person name="Tran Van P."/>
        </authorList>
    </citation>
    <scope>NUCLEOTIDE SEQUENCE</scope>
</reference>
<dbReference type="OrthoDB" id="10022757at2759"/>
<dbReference type="AlphaFoldDB" id="A0A7R9MIL5"/>
<dbReference type="EMBL" id="OC936284">
    <property type="protein sequence ID" value="CAD7660843.1"/>
    <property type="molecule type" value="Genomic_DNA"/>
</dbReference>
<feature type="non-terminal residue" evidence="2">
    <location>
        <position position="1"/>
    </location>
</feature>
<keyword evidence="3" id="KW-1185">Reference proteome</keyword>
<feature type="region of interest" description="Disordered" evidence="1">
    <location>
        <begin position="124"/>
        <end position="153"/>
    </location>
</feature>
<evidence type="ECO:0000313" key="2">
    <source>
        <dbReference type="EMBL" id="CAD7660843.1"/>
    </source>
</evidence>
<name>A0A7R9MIL5_9ACAR</name>